<evidence type="ECO:0000313" key="2">
    <source>
        <dbReference type="EMBL" id="EZG67977.1"/>
    </source>
</evidence>
<proteinExistence type="predicted"/>
<dbReference type="EMBL" id="AFNH02000490">
    <property type="protein sequence ID" value="EZG67977.1"/>
    <property type="molecule type" value="Genomic_DNA"/>
</dbReference>
<reference evidence="2" key="1">
    <citation type="submission" date="2013-12" db="EMBL/GenBank/DDBJ databases">
        <authorList>
            <person name="Omoto C.K."/>
            <person name="Sibley D."/>
            <person name="Venepally P."/>
            <person name="Hadjithomas M."/>
            <person name="Karamycheva S."/>
            <person name="Brunk B."/>
            <person name="Roos D."/>
            <person name="Caler E."/>
            <person name="Lorenzi H."/>
        </authorList>
    </citation>
    <scope>NUCLEOTIDE SEQUENCE</scope>
</reference>
<dbReference type="GeneID" id="22912410"/>
<protein>
    <submittedName>
        <fullName evidence="2">Uncharacterized protein</fullName>
    </submittedName>
</protein>
<accession>A0A023B7V5</accession>
<dbReference type="VEuPathDB" id="CryptoDB:GNI_065240"/>
<comment type="caution">
    <text evidence="2">The sequence shown here is derived from an EMBL/GenBank/DDBJ whole genome shotgun (WGS) entry which is preliminary data.</text>
</comment>
<dbReference type="Proteomes" id="UP000019763">
    <property type="component" value="Unassembled WGS sequence"/>
</dbReference>
<feature type="compositionally biased region" description="Low complexity" evidence="1">
    <location>
        <begin position="241"/>
        <end position="255"/>
    </location>
</feature>
<sequence length="791" mass="89718">MSMNRHHGHVYKKVIGAQPEDISESLSVMEMPREIGTSVNEDGTVEPAKYVANLNTRRVVTLSTLLKFYRLREDQEQLSVSEFKCIVNTSSFLDYFVLVDMTDRVFYISSAIESEWLPRGFRICYMDGGKHSSEEARSLGEIKDASMVLVLPWLSPIYMNQVWTHYPVSCWPHLDLLARSSRRPHEDILNTLFSVPSCDVDGFGPSEEWLLLNGYGKILFEGTTLAFLFEEKQRTADPDNVSTEVISASSSTSESGTEDGTEDAAIAAAEEEDVVETWLWLPTRKRLQWHDIMAKNSFRADMAGSETSSPLGAFDNFVRTHYCTTVSAAQVMELARSLNEFPEPAMRDLNPQCAPSTPLKANIEMGGVQEFCVDRRLVHRGAGEHLAFAVPLVSAYNTRLSNLLRDMELIPSLHELATITGCVNPDAIPGRSDKRLRLQNAYNALLQELDQVVFDRNWPPTGRRMDPGVNDRQYQARASAAYLASALNLTTGDDAERDATPWHPLLFCSINQAACRKRNLSPEDISAELLKVLNDFQNNYFLEPLRTHLYSAPYVLYNHHLIARMVAFQRHILNLRTRQRVLSAMWLRTKRYCDAAEANHVSEVNQVLEVGQKRRPATELLYVINQFLVDKTGLAVPQMTYSPELARYQLISTCSCHANSSEGKRQKFLHHLFQKYIPDYPAATDFKIPTDLCLCVDPVALASYVVPETHNRWMGMLEHEFRELQGLEEVNGWNDNEMNYLDYKFADVAPAEEADVVITKDQEIAELLGEEEDFPELLAPSFQPDKVIPQR</sequence>
<dbReference type="AlphaFoldDB" id="A0A023B7V5"/>
<evidence type="ECO:0000256" key="1">
    <source>
        <dbReference type="SAM" id="MobiDB-lite"/>
    </source>
</evidence>
<feature type="region of interest" description="Disordered" evidence="1">
    <location>
        <begin position="239"/>
        <end position="263"/>
    </location>
</feature>
<keyword evidence="3" id="KW-1185">Reference proteome</keyword>
<organism evidence="2 3">
    <name type="scientific">Gregarina niphandrodes</name>
    <name type="common">Septate eugregarine</name>
    <dbReference type="NCBI Taxonomy" id="110365"/>
    <lineage>
        <taxon>Eukaryota</taxon>
        <taxon>Sar</taxon>
        <taxon>Alveolata</taxon>
        <taxon>Apicomplexa</taxon>
        <taxon>Conoidasida</taxon>
        <taxon>Gregarinasina</taxon>
        <taxon>Eugregarinorida</taxon>
        <taxon>Gregarinidae</taxon>
        <taxon>Gregarina</taxon>
    </lineage>
</organism>
<evidence type="ECO:0000313" key="3">
    <source>
        <dbReference type="Proteomes" id="UP000019763"/>
    </source>
</evidence>
<name>A0A023B7V5_GRENI</name>
<dbReference type="RefSeq" id="XP_011130126.1">
    <property type="nucleotide sequence ID" value="XM_011131824.1"/>
</dbReference>
<gene>
    <name evidence="2" type="ORF">GNI_065240</name>
</gene>